<dbReference type="InterPro" id="IPR006301">
    <property type="entry name" value="FlhA"/>
</dbReference>
<dbReference type="PIRSF" id="PIRSF005419">
    <property type="entry name" value="FlhA"/>
    <property type="match status" value="1"/>
</dbReference>
<keyword evidence="5 7" id="KW-1133">Transmembrane helix</keyword>
<evidence type="ECO:0000256" key="5">
    <source>
        <dbReference type="ARBA" id="ARBA00022989"/>
    </source>
</evidence>
<dbReference type="GO" id="GO:0044780">
    <property type="term" value="P:bacterial-type flagellum assembly"/>
    <property type="evidence" value="ECO:0007669"/>
    <property type="project" value="InterPro"/>
</dbReference>
<feature type="transmembrane region" description="Helical" evidence="7">
    <location>
        <begin position="297"/>
        <end position="314"/>
    </location>
</feature>
<keyword evidence="8" id="KW-0282">Flagellum</keyword>
<feature type="transmembrane region" description="Helical" evidence="7">
    <location>
        <begin position="12"/>
        <end position="32"/>
    </location>
</feature>
<evidence type="ECO:0000256" key="2">
    <source>
        <dbReference type="ARBA" id="ARBA00008835"/>
    </source>
</evidence>
<comment type="subcellular location">
    <subcellularLocation>
        <location evidence="1 7">Cell membrane</location>
        <topology evidence="1 7">Multi-pass membrane protein</topology>
    </subcellularLocation>
</comment>
<comment type="similarity">
    <text evidence="2 7">Belongs to the FHIPEP (flagella/HR/invasion proteins export pore) family.</text>
</comment>
<evidence type="ECO:0000256" key="6">
    <source>
        <dbReference type="ARBA" id="ARBA00023136"/>
    </source>
</evidence>
<dbReference type="AlphaFoldDB" id="A0A918UC43"/>
<feature type="transmembrane region" description="Helical" evidence="7">
    <location>
        <begin position="38"/>
        <end position="57"/>
    </location>
</feature>
<dbReference type="PANTHER" id="PTHR30161">
    <property type="entry name" value="FLAGELLAR EXPORT PROTEIN, MEMBRANE FLHA SUBUNIT-RELATED"/>
    <property type="match status" value="1"/>
</dbReference>
<keyword evidence="7" id="KW-0813">Transport</keyword>
<evidence type="ECO:0000256" key="3">
    <source>
        <dbReference type="ARBA" id="ARBA00022475"/>
    </source>
</evidence>
<name>A0A918UC43_9NEIS</name>
<dbReference type="NCBIfam" id="TIGR01398">
    <property type="entry name" value="FlhA"/>
    <property type="match status" value="1"/>
</dbReference>
<feature type="transmembrane region" description="Helical" evidence="7">
    <location>
        <begin position="69"/>
        <end position="89"/>
    </location>
</feature>
<keyword evidence="6 7" id="KW-0472">Membrane</keyword>
<dbReference type="InterPro" id="IPR042196">
    <property type="entry name" value="FHIPEP_4"/>
</dbReference>
<comment type="caution">
    <text evidence="8">The sequence shown here is derived from an EMBL/GenBank/DDBJ whole genome shotgun (WGS) entry which is preliminary data.</text>
</comment>
<evidence type="ECO:0000313" key="9">
    <source>
        <dbReference type="Proteomes" id="UP000645257"/>
    </source>
</evidence>
<reference evidence="8" key="2">
    <citation type="submission" date="2020-09" db="EMBL/GenBank/DDBJ databases">
        <authorList>
            <person name="Sun Q."/>
            <person name="Kim S."/>
        </authorList>
    </citation>
    <scope>NUCLEOTIDE SEQUENCE</scope>
    <source>
        <strain evidence="8">KCTC 32182</strain>
    </source>
</reference>
<evidence type="ECO:0000256" key="4">
    <source>
        <dbReference type="ARBA" id="ARBA00022692"/>
    </source>
</evidence>
<dbReference type="InterPro" id="IPR042193">
    <property type="entry name" value="FHIPEP_3"/>
</dbReference>
<dbReference type="Gene3D" id="1.10.8.540">
    <property type="entry name" value="FHIPEP family, domain 3"/>
    <property type="match status" value="1"/>
</dbReference>
<dbReference type="Gene3D" id="3.40.30.60">
    <property type="entry name" value="FHIPEP family, domain 1"/>
    <property type="match status" value="1"/>
</dbReference>
<dbReference type="Gene3D" id="3.40.50.12790">
    <property type="entry name" value="FHIPEP family, domain 4"/>
    <property type="match status" value="1"/>
</dbReference>
<evidence type="ECO:0000256" key="7">
    <source>
        <dbReference type="RuleBase" id="RU364093"/>
    </source>
</evidence>
<feature type="transmembrane region" description="Helical" evidence="7">
    <location>
        <begin position="268"/>
        <end position="291"/>
    </location>
</feature>
<organism evidence="8 9">
    <name type="scientific">Paludibacterium paludis</name>
    <dbReference type="NCBI Taxonomy" id="1225769"/>
    <lineage>
        <taxon>Bacteria</taxon>
        <taxon>Pseudomonadati</taxon>
        <taxon>Pseudomonadota</taxon>
        <taxon>Betaproteobacteria</taxon>
        <taxon>Neisseriales</taxon>
        <taxon>Chromobacteriaceae</taxon>
        <taxon>Paludibacterium</taxon>
    </lineage>
</organism>
<dbReference type="InterPro" id="IPR042194">
    <property type="entry name" value="FHIPEP_1"/>
</dbReference>
<evidence type="ECO:0000313" key="8">
    <source>
        <dbReference type="EMBL" id="GGY28777.1"/>
    </source>
</evidence>
<dbReference type="PANTHER" id="PTHR30161:SF1">
    <property type="entry name" value="FLAGELLAR BIOSYNTHESIS PROTEIN FLHA-RELATED"/>
    <property type="match status" value="1"/>
</dbReference>
<accession>A0A918UC43</accession>
<comment type="function">
    <text evidence="7">Required for formation of the rod structure of the flagellar apparatus. Together with FliI and FliH, may constitute the export apparatus of flagellin.</text>
</comment>
<sequence length="687" mass="73504">MAKLIQWLKSGSDVSIVMVMVGILFVLFAPVPARVLDALILTNVSFALFVLLMTFYVAKPVEFSTFPSVLLVATLFRLALNVAATRLILSEGNAGQVIAAIGSFVVGGNYVIGVIVFLILVVVQYVVVTSGAQRVAEVAARFTLDSMPGQQMSIDADLNMGFIDQEEAQRRRKELENEAGFYGAMDGASKFVKGDAIAGIIIMLINILGGFAIGVAQLGMPWQEALQTYTLLTIGDGIVTQVPALVIAVGTGIIITRSSSGERLSKELFGQFAAYPGILFMVAGAMLLVAILPGMPAAPALLLAAALLGAGLLLRRLRAVRSATGPVAEEGAGGAGEDSIYDTLKVDVLAIECASSLLPLFGKDGALLTERIGLFRKQYALESGLVLPSVKIRETKSLPDKRYRILFQGDRLGDGELEPDLWMAIHPGGERAALPGVETLEPAYRLPAVWIEDKQRVRAREAGYTVVDPVTVFMTHFSELVKRNASQILTRDEVGRLIQHLGKEHAGLIEELVPNVLSLGEIQKVLQLLLKENVSIRQLVAICEVLADAGKASKDPEHLAGIVRQHLGTAICQPLLDGAGTLNVIAMDAGLEQTLYEGLRRAESGGATLAVDPRIAETVIKQLVGHAERMAAANLMPVLLCSPDVRSPLRKLCERMLPHLHVLSLGEIPAQTSLKSFAVVTAREGVA</sequence>
<keyword evidence="7" id="KW-1005">Bacterial flagellum biogenesis</keyword>
<feature type="transmembrane region" description="Helical" evidence="7">
    <location>
        <begin position="101"/>
        <end position="127"/>
    </location>
</feature>
<evidence type="ECO:0000256" key="1">
    <source>
        <dbReference type="ARBA" id="ARBA00004651"/>
    </source>
</evidence>
<keyword evidence="9" id="KW-1185">Reference proteome</keyword>
<reference evidence="8" key="1">
    <citation type="journal article" date="2014" name="Int. J. Syst. Evol. Microbiol.">
        <title>Complete genome sequence of Corynebacterium casei LMG S-19264T (=DSM 44701T), isolated from a smear-ripened cheese.</title>
        <authorList>
            <consortium name="US DOE Joint Genome Institute (JGI-PGF)"/>
            <person name="Walter F."/>
            <person name="Albersmeier A."/>
            <person name="Kalinowski J."/>
            <person name="Ruckert C."/>
        </authorList>
    </citation>
    <scope>NUCLEOTIDE SEQUENCE</scope>
    <source>
        <strain evidence="8">KCTC 32182</strain>
    </source>
</reference>
<gene>
    <name evidence="7 8" type="primary">flhA</name>
    <name evidence="8" type="ORF">GCM10011289_34930</name>
</gene>
<dbReference type="InterPro" id="IPR001712">
    <property type="entry name" value="T3SS_FHIPEP"/>
</dbReference>
<dbReference type="Pfam" id="PF00771">
    <property type="entry name" value="FHIPEP"/>
    <property type="match status" value="1"/>
</dbReference>
<dbReference type="GO" id="GO:0005886">
    <property type="term" value="C:plasma membrane"/>
    <property type="evidence" value="ECO:0007669"/>
    <property type="project" value="UniProtKB-SubCell"/>
</dbReference>
<keyword evidence="4 7" id="KW-0812">Transmembrane</keyword>
<dbReference type="PRINTS" id="PR00949">
    <property type="entry name" value="TYPE3IMAPROT"/>
</dbReference>
<dbReference type="Proteomes" id="UP000645257">
    <property type="component" value="Unassembled WGS sequence"/>
</dbReference>
<keyword evidence="7" id="KW-1006">Bacterial flagellum protein export</keyword>
<dbReference type="RefSeq" id="WP_189536743.1">
    <property type="nucleotide sequence ID" value="NZ_BMYX01000027.1"/>
</dbReference>
<keyword evidence="8" id="KW-0969">Cilium</keyword>
<keyword evidence="8" id="KW-0966">Cell projection</keyword>
<feature type="transmembrane region" description="Helical" evidence="7">
    <location>
        <begin position="238"/>
        <end position="256"/>
    </location>
</feature>
<feature type="transmembrane region" description="Helical" evidence="7">
    <location>
        <begin position="196"/>
        <end position="218"/>
    </location>
</feature>
<dbReference type="EMBL" id="BMYX01000027">
    <property type="protein sequence ID" value="GGY28777.1"/>
    <property type="molecule type" value="Genomic_DNA"/>
</dbReference>
<keyword evidence="3 7" id="KW-1003">Cell membrane</keyword>
<proteinExistence type="inferred from homology"/>
<protein>
    <recommendedName>
        <fullName evidence="7">Flagellar biosynthesis protein FlhA</fullName>
    </recommendedName>
</protein>
<keyword evidence="7" id="KW-0653">Protein transport</keyword>
<dbReference type="GO" id="GO:0009306">
    <property type="term" value="P:protein secretion"/>
    <property type="evidence" value="ECO:0007669"/>
    <property type="project" value="InterPro"/>
</dbReference>